<keyword evidence="4 9" id="KW-0812">Transmembrane</keyword>
<reference evidence="12 13" key="1">
    <citation type="submission" date="2017-01" db="EMBL/GenBank/DDBJ databases">
        <authorList>
            <person name="Mah S.A."/>
            <person name="Swanson W.J."/>
            <person name="Moy G.W."/>
            <person name="Vacquier V.D."/>
        </authorList>
    </citation>
    <scope>NUCLEOTIDE SEQUENCE [LARGE SCALE GENOMIC DNA]</scope>
    <source>
        <strain evidence="12 13">DSM 29590</strain>
    </source>
</reference>
<comment type="subcellular location">
    <subcellularLocation>
        <location evidence="9">Cell membrane</location>
        <topology evidence="9">Multi-pass membrane protein</topology>
    </subcellularLocation>
</comment>
<dbReference type="GO" id="GO:0005886">
    <property type="term" value="C:plasma membrane"/>
    <property type="evidence" value="ECO:0007669"/>
    <property type="project" value="UniProtKB-SubCell"/>
</dbReference>
<dbReference type="GO" id="GO:0004190">
    <property type="term" value="F:aspartic-type endopeptidase activity"/>
    <property type="evidence" value="ECO:0007669"/>
    <property type="project" value="UniProtKB-UniRule"/>
</dbReference>
<gene>
    <name evidence="9" type="primary">lspA</name>
    <name evidence="12" type="ORF">SAMN05421666_0551</name>
</gene>
<sequence length="160" mass="17247">MEYGNKTLLLGVIVALTSLAADQLTKAIVVENATLLSAGLPVFPGFNLVFGRNDGVTFGLLAGVPWWSLVLLAFAFCVWLAIMLTRTSTRIEAVAFGSILGGALGNIVDRVRYRAVTDFLDFYVGTAHWPAFNLADVFIVCGVGLMLLAPWISARRSIKP</sequence>
<feature type="transmembrane region" description="Helical" evidence="9">
    <location>
        <begin position="91"/>
        <end position="108"/>
    </location>
</feature>
<dbReference type="PANTHER" id="PTHR33695">
    <property type="entry name" value="LIPOPROTEIN SIGNAL PEPTIDASE"/>
    <property type="match status" value="1"/>
</dbReference>
<dbReference type="PANTHER" id="PTHR33695:SF1">
    <property type="entry name" value="LIPOPROTEIN SIGNAL PEPTIDASE"/>
    <property type="match status" value="1"/>
</dbReference>
<comment type="similarity">
    <text evidence="1 9 11">Belongs to the peptidase A8 family.</text>
</comment>
<dbReference type="AlphaFoldDB" id="A0A1N7EVH9"/>
<evidence type="ECO:0000256" key="9">
    <source>
        <dbReference type="HAMAP-Rule" id="MF_00161"/>
    </source>
</evidence>
<dbReference type="PROSITE" id="PS00855">
    <property type="entry name" value="SPASE_II"/>
    <property type="match status" value="1"/>
</dbReference>
<dbReference type="PRINTS" id="PR00781">
    <property type="entry name" value="LIPOSIGPTASE"/>
</dbReference>
<dbReference type="HAMAP" id="MF_00161">
    <property type="entry name" value="LspA"/>
    <property type="match status" value="1"/>
</dbReference>
<organism evidence="12 13">
    <name type="scientific">Roseovarius nanhaiticus</name>
    <dbReference type="NCBI Taxonomy" id="573024"/>
    <lineage>
        <taxon>Bacteria</taxon>
        <taxon>Pseudomonadati</taxon>
        <taxon>Pseudomonadota</taxon>
        <taxon>Alphaproteobacteria</taxon>
        <taxon>Rhodobacterales</taxon>
        <taxon>Roseobacteraceae</taxon>
        <taxon>Roseovarius</taxon>
    </lineage>
</organism>
<feature type="transmembrane region" description="Helical" evidence="9">
    <location>
        <begin position="128"/>
        <end position="152"/>
    </location>
</feature>
<comment type="function">
    <text evidence="9 10">This protein specifically catalyzes the removal of signal peptides from prolipoproteins.</text>
</comment>
<comment type="caution">
    <text evidence="9">Lacks conserved residue(s) required for the propagation of feature annotation.</text>
</comment>
<dbReference type="Pfam" id="PF01252">
    <property type="entry name" value="Peptidase_A8"/>
    <property type="match status" value="1"/>
</dbReference>
<evidence type="ECO:0000313" key="12">
    <source>
        <dbReference type="EMBL" id="SIR92067.1"/>
    </source>
</evidence>
<proteinExistence type="inferred from homology"/>
<keyword evidence="7 9" id="KW-1133">Transmembrane helix</keyword>
<keyword evidence="5 9" id="KW-0064">Aspartyl protease</keyword>
<dbReference type="UniPathway" id="UPA00665"/>
<dbReference type="GO" id="GO:0006508">
    <property type="term" value="P:proteolysis"/>
    <property type="evidence" value="ECO:0007669"/>
    <property type="project" value="UniProtKB-KW"/>
</dbReference>
<evidence type="ECO:0000256" key="11">
    <source>
        <dbReference type="RuleBase" id="RU004181"/>
    </source>
</evidence>
<keyword evidence="13" id="KW-1185">Reference proteome</keyword>
<dbReference type="NCBIfam" id="TIGR00077">
    <property type="entry name" value="lspA"/>
    <property type="match status" value="1"/>
</dbReference>
<evidence type="ECO:0000256" key="4">
    <source>
        <dbReference type="ARBA" id="ARBA00022692"/>
    </source>
</evidence>
<keyword evidence="3 9" id="KW-0645">Protease</keyword>
<accession>A0A1N7EVH9</accession>
<comment type="catalytic activity">
    <reaction evidence="9 10">
        <text>Release of signal peptides from bacterial membrane prolipoproteins. Hydrolyzes -Xaa-Yaa-Zaa-|-(S,diacylglyceryl)Cys-, in which Xaa is hydrophobic (preferably Leu), and Yaa (Ala or Ser) and Zaa (Gly or Ala) have small, neutral side chains.</text>
        <dbReference type="EC" id="3.4.23.36"/>
    </reaction>
</comment>
<evidence type="ECO:0000256" key="3">
    <source>
        <dbReference type="ARBA" id="ARBA00022670"/>
    </source>
</evidence>
<evidence type="ECO:0000256" key="7">
    <source>
        <dbReference type="ARBA" id="ARBA00022989"/>
    </source>
</evidence>
<evidence type="ECO:0000256" key="1">
    <source>
        <dbReference type="ARBA" id="ARBA00006139"/>
    </source>
</evidence>
<evidence type="ECO:0000256" key="8">
    <source>
        <dbReference type="ARBA" id="ARBA00023136"/>
    </source>
</evidence>
<dbReference type="STRING" id="573024.SAMN05216208_1584"/>
<dbReference type="EMBL" id="FTNV01000001">
    <property type="protein sequence ID" value="SIR92067.1"/>
    <property type="molecule type" value="Genomic_DNA"/>
</dbReference>
<keyword evidence="8 9" id="KW-0472">Membrane</keyword>
<feature type="active site" evidence="9">
    <location>
        <position position="136"/>
    </location>
</feature>
<dbReference type="InterPro" id="IPR001872">
    <property type="entry name" value="Peptidase_A8"/>
</dbReference>
<evidence type="ECO:0000313" key="13">
    <source>
        <dbReference type="Proteomes" id="UP000186019"/>
    </source>
</evidence>
<evidence type="ECO:0000256" key="5">
    <source>
        <dbReference type="ARBA" id="ARBA00022750"/>
    </source>
</evidence>
<comment type="pathway">
    <text evidence="9">Protein modification; lipoprotein biosynthesis (signal peptide cleavage).</text>
</comment>
<protein>
    <recommendedName>
        <fullName evidence="9">Lipoprotein signal peptidase</fullName>
        <ecNumber evidence="9">3.4.23.36</ecNumber>
    </recommendedName>
    <alternativeName>
        <fullName evidence="9">Prolipoprotein signal peptidase</fullName>
    </alternativeName>
    <alternativeName>
        <fullName evidence="9">Signal peptidase II</fullName>
        <shortName evidence="9">SPase II</shortName>
    </alternativeName>
</protein>
<evidence type="ECO:0000256" key="2">
    <source>
        <dbReference type="ARBA" id="ARBA00022475"/>
    </source>
</evidence>
<name>A0A1N7EVH9_9RHOB</name>
<dbReference type="OrthoDB" id="9810259at2"/>
<feature type="transmembrane region" description="Helical" evidence="9">
    <location>
        <begin position="64"/>
        <end position="84"/>
    </location>
</feature>
<evidence type="ECO:0000256" key="10">
    <source>
        <dbReference type="RuleBase" id="RU000594"/>
    </source>
</evidence>
<keyword evidence="2 9" id="KW-1003">Cell membrane</keyword>
<dbReference type="Proteomes" id="UP000186019">
    <property type="component" value="Unassembled WGS sequence"/>
</dbReference>
<keyword evidence="6 9" id="KW-0378">Hydrolase</keyword>
<feature type="active site" evidence="9">
    <location>
        <position position="118"/>
    </location>
</feature>
<evidence type="ECO:0000256" key="6">
    <source>
        <dbReference type="ARBA" id="ARBA00022801"/>
    </source>
</evidence>
<dbReference type="EC" id="3.4.23.36" evidence="9"/>